<keyword evidence="3" id="KW-1185">Reference proteome</keyword>
<feature type="region of interest" description="Disordered" evidence="1">
    <location>
        <begin position="302"/>
        <end position="351"/>
    </location>
</feature>
<comment type="caution">
    <text evidence="2">The sequence shown here is derived from an EMBL/GenBank/DDBJ whole genome shotgun (WGS) entry which is preliminary data.</text>
</comment>
<dbReference type="EMBL" id="BAAAZH010000031">
    <property type="protein sequence ID" value="GAA4127493.1"/>
    <property type="molecule type" value="Genomic_DNA"/>
</dbReference>
<evidence type="ECO:0000313" key="3">
    <source>
        <dbReference type="Proteomes" id="UP001501495"/>
    </source>
</evidence>
<dbReference type="RefSeq" id="WP_344735077.1">
    <property type="nucleotide sequence ID" value="NZ_BAAAZH010000031.1"/>
</dbReference>
<protein>
    <recommendedName>
        <fullName evidence="4">DUF4192 domain-containing protein</fullName>
    </recommendedName>
</protein>
<evidence type="ECO:0000256" key="1">
    <source>
        <dbReference type="SAM" id="MobiDB-lite"/>
    </source>
</evidence>
<evidence type="ECO:0008006" key="4">
    <source>
        <dbReference type="Google" id="ProtNLM"/>
    </source>
</evidence>
<evidence type="ECO:0000313" key="2">
    <source>
        <dbReference type="EMBL" id="GAA4127493.1"/>
    </source>
</evidence>
<sequence length="351" mass="37880">MNRTLKLSSHDELLSYVPHALGFRRPQGMVCLPMGGGPISRTDLPSTPKEKEEFLSMLTDVYLHRHPTGRMVLVAYGEDGLACLEALADLSGRLVEAPNGPDVGPMLWVNGDEWFDVLERTTGTIDLGVRARFDAEFALQGRVLPVERRDDLATALQGDPTGVAVHLPAAEERAMSMDTSTRIAEAAWVGSMLDGFLQHRTYLADADAARVLAILHDSGARDASMTKLARENARVVSEFWQDLVRRAPAEVRDAPATMLALSSFVAGDGAKAWTALDQLSEHNQLADLVALALEQAVDPKTWDTFRSPASGSAAMQRAALRTTITPDRQRPEKNGPGAPGVSGPDSPAPGR</sequence>
<dbReference type="Proteomes" id="UP001501495">
    <property type="component" value="Unassembled WGS sequence"/>
</dbReference>
<name>A0ABP7XXB5_9ACTN</name>
<accession>A0ABP7XXB5</accession>
<reference evidence="3" key="1">
    <citation type="journal article" date="2019" name="Int. J. Syst. Evol. Microbiol.">
        <title>The Global Catalogue of Microorganisms (GCM) 10K type strain sequencing project: providing services to taxonomists for standard genome sequencing and annotation.</title>
        <authorList>
            <consortium name="The Broad Institute Genomics Platform"/>
            <consortium name="The Broad Institute Genome Sequencing Center for Infectious Disease"/>
            <person name="Wu L."/>
            <person name="Ma J."/>
        </authorList>
    </citation>
    <scope>NUCLEOTIDE SEQUENCE [LARGE SCALE GENOMIC DNA]</scope>
    <source>
        <strain evidence="3">JCM 16703</strain>
    </source>
</reference>
<dbReference type="Pfam" id="PF13830">
    <property type="entry name" value="DUF4192"/>
    <property type="match status" value="1"/>
</dbReference>
<organism evidence="2 3">
    <name type="scientific">Nocardioides fonticola</name>
    <dbReference type="NCBI Taxonomy" id="450363"/>
    <lineage>
        <taxon>Bacteria</taxon>
        <taxon>Bacillati</taxon>
        <taxon>Actinomycetota</taxon>
        <taxon>Actinomycetes</taxon>
        <taxon>Propionibacteriales</taxon>
        <taxon>Nocardioidaceae</taxon>
        <taxon>Nocardioides</taxon>
    </lineage>
</organism>
<proteinExistence type="predicted"/>
<dbReference type="InterPro" id="IPR025447">
    <property type="entry name" value="DUF4192"/>
</dbReference>
<gene>
    <name evidence="2" type="ORF">GCM10022215_38010</name>
</gene>